<evidence type="ECO:0000259" key="3">
    <source>
        <dbReference type="PROSITE" id="PS51186"/>
    </source>
</evidence>
<dbReference type="PANTHER" id="PTHR43800">
    <property type="entry name" value="PEPTIDYL-LYSINE N-ACETYLTRANSFERASE YJAB"/>
    <property type="match status" value="1"/>
</dbReference>
<dbReference type="InterPro" id="IPR016181">
    <property type="entry name" value="Acyl_CoA_acyltransferase"/>
</dbReference>
<sequence length="172" mass="19981">MIELKKQSISYNKLMKEVHLVLTEVMIRKYRTEDFDELAKVMDKGRMQELKTAGMEQVFVSLKDAPYLKYFLSCDIYVAEKDEQVVGFVGLGRRRLDFLYVLPGMQAKGVGSALMKTALAKLPRPVRLVVFTDNERAKNLYQKFGFKVTETRTEKWSDEFPVVFSEDTMELE</sequence>
<gene>
    <name evidence="4" type="ORF">LHCIRMBIA951_00426</name>
</gene>
<dbReference type="GO" id="GO:0016747">
    <property type="term" value="F:acyltransferase activity, transferring groups other than amino-acyl groups"/>
    <property type="evidence" value="ECO:0007669"/>
    <property type="project" value="InterPro"/>
</dbReference>
<keyword evidence="2" id="KW-0012">Acyltransferase</keyword>
<organism evidence="4 5">
    <name type="scientific">Lactobacillus helveticus CIRM-BIA 951</name>
    <dbReference type="NCBI Taxonomy" id="1226334"/>
    <lineage>
        <taxon>Bacteria</taxon>
        <taxon>Bacillati</taxon>
        <taxon>Bacillota</taxon>
        <taxon>Bacilli</taxon>
        <taxon>Lactobacillales</taxon>
        <taxon>Lactobacillaceae</taxon>
        <taxon>Lactobacillus</taxon>
    </lineage>
</organism>
<accession>U6F868</accession>
<evidence type="ECO:0000256" key="1">
    <source>
        <dbReference type="ARBA" id="ARBA00022679"/>
    </source>
</evidence>
<dbReference type="SUPFAM" id="SSF55729">
    <property type="entry name" value="Acyl-CoA N-acyltransferases (Nat)"/>
    <property type="match status" value="1"/>
</dbReference>
<dbReference type="AlphaFoldDB" id="U6F868"/>
<dbReference type="InterPro" id="IPR000182">
    <property type="entry name" value="GNAT_dom"/>
</dbReference>
<protein>
    <recommendedName>
        <fullName evidence="3">N-acetyltransferase domain-containing protein</fullName>
    </recommendedName>
</protein>
<feature type="domain" description="N-acetyltransferase" evidence="3">
    <location>
        <begin position="25"/>
        <end position="172"/>
    </location>
</feature>
<dbReference type="CDD" id="cd04301">
    <property type="entry name" value="NAT_SF"/>
    <property type="match status" value="1"/>
</dbReference>
<reference evidence="4" key="1">
    <citation type="submission" date="2013-09" db="EMBL/GenBank/DDBJ databases">
        <title>Draft Genome Sequence of five Lactobacillus helveticus strains CIRM-BIA 101T, 103, 104, 951 and 953 isolated from milk product.</title>
        <authorList>
            <person name="Valence F."/>
            <person name="Chuat V."/>
            <person name="Ma L."/>
            <person name="Creno S."/>
            <person name="Falentin H."/>
            <person name="Lortal S."/>
            <person name="Bizet C."/>
            <person name="Clermont D."/>
            <person name="Loux V."/>
            <person name="Bouchier C."/>
            <person name="Cousin S."/>
        </authorList>
    </citation>
    <scope>NUCLEOTIDE SEQUENCE [LARGE SCALE GENOMIC DNA]</scope>
    <source>
        <strain evidence="4">CIRM-BIA 951</strain>
    </source>
</reference>
<comment type="caution">
    <text evidence="4">The sequence shown here is derived from an EMBL/GenBank/DDBJ whole genome shotgun (WGS) entry which is preliminary data.</text>
</comment>
<name>U6F868_LACHE</name>
<proteinExistence type="predicted"/>
<keyword evidence="1" id="KW-0808">Transferase</keyword>
<dbReference type="PROSITE" id="PS51186">
    <property type="entry name" value="GNAT"/>
    <property type="match status" value="1"/>
</dbReference>
<dbReference type="PANTHER" id="PTHR43800:SF1">
    <property type="entry name" value="PEPTIDYL-LYSINE N-ACETYLTRANSFERASE YJAB"/>
    <property type="match status" value="1"/>
</dbReference>
<evidence type="ECO:0000313" key="4">
    <source>
        <dbReference type="EMBL" id="CDI59194.1"/>
    </source>
</evidence>
<dbReference type="HOGENOM" id="CLU_013985_21_4_9"/>
<dbReference type="Pfam" id="PF13508">
    <property type="entry name" value="Acetyltransf_7"/>
    <property type="match status" value="1"/>
</dbReference>
<evidence type="ECO:0000256" key="2">
    <source>
        <dbReference type="ARBA" id="ARBA00023315"/>
    </source>
</evidence>
<dbReference type="Gene3D" id="3.40.630.30">
    <property type="match status" value="1"/>
</dbReference>
<keyword evidence="5" id="KW-1185">Reference proteome</keyword>
<dbReference type="STRING" id="1587.ALV80_05940"/>
<dbReference type="EMBL" id="CBUK010000161">
    <property type="protein sequence ID" value="CDI59194.1"/>
    <property type="molecule type" value="Genomic_DNA"/>
</dbReference>
<evidence type="ECO:0000313" key="5">
    <source>
        <dbReference type="Proteomes" id="UP000017248"/>
    </source>
</evidence>
<dbReference type="Proteomes" id="UP000017248">
    <property type="component" value="Unassembled WGS sequence"/>
</dbReference>